<keyword evidence="2" id="KW-1185">Reference proteome</keyword>
<name>A0A9N9K683_9GLOM</name>
<gene>
    <name evidence="1" type="ORF">RFULGI_LOCUS18932</name>
</gene>
<dbReference type="AlphaFoldDB" id="A0A9N9K683"/>
<reference evidence="1" key="1">
    <citation type="submission" date="2021-06" db="EMBL/GenBank/DDBJ databases">
        <authorList>
            <person name="Kallberg Y."/>
            <person name="Tangrot J."/>
            <person name="Rosling A."/>
        </authorList>
    </citation>
    <scope>NUCLEOTIDE SEQUENCE</scope>
    <source>
        <strain evidence="1">IN212</strain>
    </source>
</reference>
<feature type="non-terminal residue" evidence="1">
    <location>
        <position position="80"/>
    </location>
</feature>
<comment type="caution">
    <text evidence="1">The sequence shown here is derived from an EMBL/GenBank/DDBJ whole genome shotgun (WGS) entry which is preliminary data.</text>
</comment>
<evidence type="ECO:0000313" key="2">
    <source>
        <dbReference type="Proteomes" id="UP000789396"/>
    </source>
</evidence>
<accession>A0A9N9K683</accession>
<evidence type="ECO:0000313" key="1">
    <source>
        <dbReference type="EMBL" id="CAG8812676.1"/>
    </source>
</evidence>
<sequence>ESELNARYIMVEISELVEDSQRAKVFALSNIENGKWNQNVQEDERQNNYENIYEIQEDSSDSQAKNDENEKLLYLVTLEM</sequence>
<feature type="non-terminal residue" evidence="1">
    <location>
        <position position="1"/>
    </location>
</feature>
<dbReference type="EMBL" id="CAJVPZ010087307">
    <property type="protein sequence ID" value="CAG8812676.1"/>
    <property type="molecule type" value="Genomic_DNA"/>
</dbReference>
<dbReference type="Proteomes" id="UP000789396">
    <property type="component" value="Unassembled WGS sequence"/>
</dbReference>
<organism evidence="1 2">
    <name type="scientific">Racocetra fulgida</name>
    <dbReference type="NCBI Taxonomy" id="60492"/>
    <lineage>
        <taxon>Eukaryota</taxon>
        <taxon>Fungi</taxon>
        <taxon>Fungi incertae sedis</taxon>
        <taxon>Mucoromycota</taxon>
        <taxon>Glomeromycotina</taxon>
        <taxon>Glomeromycetes</taxon>
        <taxon>Diversisporales</taxon>
        <taxon>Gigasporaceae</taxon>
        <taxon>Racocetra</taxon>
    </lineage>
</organism>
<protein>
    <submittedName>
        <fullName evidence="1">14891_t:CDS:1</fullName>
    </submittedName>
</protein>
<proteinExistence type="predicted"/>